<accession>A0A626RCJ7</accession>
<dbReference type="InterPro" id="IPR037028">
    <property type="entry name" value="Dr_adhesin_sf"/>
</dbReference>
<dbReference type="SUPFAM" id="SSF49401">
    <property type="entry name" value="Bacterial adhesins"/>
    <property type="match status" value="1"/>
</dbReference>
<sequence>MAQNVIKGLLSALVILNAVQAQANEKLVLTLRVGPYFSEQVRDGQVIGHGQISMREAHLGYQVWLDALKSGAAPNQYVITGKNNARHELRVVIGRDGWIPDSKTGNGVIKQTSDIQANFNIVALGNQTVPADEYRIIAQGAYLEP</sequence>
<protein>
    <submittedName>
        <fullName evidence="3">Invasin</fullName>
    </submittedName>
</protein>
<evidence type="ECO:0000313" key="3">
    <source>
        <dbReference type="EMBL" id="EDB1934601.1"/>
    </source>
</evidence>
<dbReference type="InterPro" id="IPR008966">
    <property type="entry name" value="Adhesion_dom_sf"/>
</dbReference>
<comment type="caution">
    <text evidence="3">The sequence shown here is derived from an EMBL/GenBank/DDBJ whole genome shotgun (WGS) entry which is preliminary data.</text>
</comment>
<feature type="chain" id="PRO_5026041881" evidence="2">
    <location>
        <begin position="24"/>
        <end position="145"/>
    </location>
</feature>
<dbReference type="EMBL" id="AALMQK010000027">
    <property type="protein sequence ID" value="EDB1934601.1"/>
    <property type="molecule type" value="Genomic_DNA"/>
</dbReference>
<dbReference type="Pfam" id="PF05775">
    <property type="entry name" value="AfaD"/>
    <property type="match status" value="1"/>
</dbReference>
<dbReference type="Gene3D" id="2.60.40.1570">
    <property type="entry name" value="Dr adhesin"/>
    <property type="match status" value="1"/>
</dbReference>
<gene>
    <name evidence="3" type="ORF">F9P26_16870</name>
</gene>
<dbReference type="AlphaFoldDB" id="A0A626RCJ7"/>
<evidence type="ECO:0000256" key="1">
    <source>
        <dbReference type="ARBA" id="ARBA00022729"/>
    </source>
</evidence>
<dbReference type="InterPro" id="IPR008394">
    <property type="entry name" value="AfaD"/>
</dbReference>
<evidence type="ECO:0000256" key="2">
    <source>
        <dbReference type="SAM" id="SignalP"/>
    </source>
</evidence>
<proteinExistence type="predicted"/>
<organism evidence="3">
    <name type="scientific">Salmonella enterica I</name>
    <dbReference type="NCBI Taxonomy" id="59201"/>
    <lineage>
        <taxon>Bacteria</taxon>
        <taxon>Pseudomonadati</taxon>
        <taxon>Pseudomonadota</taxon>
        <taxon>Gammaproteobacteria</taxon>
        <taxon>Enterobacterales</taxon>
        <taxon>Enterobacteriaceae</taxon>
        <taxon>Salmonella</taxon>
    </lineage>
</organism>
<keyword evidence="1 2" id="KW-0732">Signal</keyword>
<name>A0A626RCJ7_SALET</name>
<reference evidence="3" key="1">
    <citation type="submission" date="2019-10" db="EMBL/GenBank/DDBJ databases">
        <authorList>
            <person name="Ashton P.M."/>
            <person name="Dallman T."/>
            <person name="Nair S."/>
            <person name="De Pinna E."/>
            <person name="Peters T."/>
            <person name="Grant K."/>
        </authorList>
    </citation>
    <scope>NUCLEOTIDE SEQUENCE</scope>
    <source>
        <strain evidence="3">808196</strain>
    </source>
</reference>
<feature type="signal peptide" evidence="2">
    <location>
        <begin position="1"/>
        <end position="23"/>
    </location>
</feature>
<dbReference type="CDD" id="cd18776">
    <property type="entry name" value="AfaD-like"/>
    <property type="match status" value="1"/>
</dbReference>